<dbReference type="Pfam" id="PF17390">
    <property type="entry name" value="Bac_rhamnosid_C"/>
    <property type="match status" value="1"/>
</dbReference>
<dbReference type="PANTHER" id="PTHR34987:SF4">
    <property type="entry name" value="ALPHA-L-RHAMNOSIDASE C-TERMINAL DOMAIN-CONTAINING PROTEIN"/>
    <property type="match status" value="1"/>
</dbReference>
<dbReference type="EMBL" id="CAEZTR010000026">
    <property type="protein sequence ID" value="CAB4572633.1"/>
    <property type="molecule type" value="Genomic_DNA"/>
</dbReference>
<dbReference type="Gene3D" id="2.60.420.10">
    <property type="entry name" value="Maltose phosphorylase, domain 3"/>
    <property type="match status" value="1"/>
</dbReference>
<dbReference type="Gene3D" id="2.60.120.260">
    <property type="entry name" value="Galactose-binding domain-like"/>
    <property type="match status" value="2"/>
</dbReference>
<evidence type="ECO:0000259" key="1">
    <source>
        <dbReference type="Pfam" id="PF17389"/>
    </source>
</evidence>
<dbReference type="PANTHER" id="PTHR34987">
    <property type="entry name" value="C, PUTATIVE (AFU_ORTHOLOGUE AFUA_3G02880)-RELATED"/>
    <property type="match status" value="1"/>
</dbReference>
<dbReference type="Pfam" id="PF17389">
    <property type="entry name" value="Bac_rhamnosid6H"/>
    <property type="match status" value="1"/>
</dbReference>
<evidence type="ECO:0000259" key="2">
    <source>
        <dbReference type="Pfam" id="PF17390"/>
    </source>
</evidence>
<sequence>MKLEHPKPFAGRWHAKWMWNARPALQLDTATRMVLADATDKVAMFRRELELDAVPASVPTRIWADGRFILRVNGVEVGRGPVRSDPKAAHYDIADLAPFLVEGSNVISIIARHFGTATSWWMPAPPTYSMGAGSVVFEALVGDEWLISDRSWSCAPVSPWTAVPVPGDVACLPLESFDARVYETGWDVPGFDASGWKHAFEITPFSTGGHGDPHPPSEPFGMLRPPVRNAFAGGLVHDAALVSSAEHAGSPLGEDPVRQVLNDETCVREARGSEPFMLHRFDLGRIAAGTLRLSVRGAAEGTIIDVAASEHVDADGFLVTLGQHAGLRYVCAGNGGVGGAEEFESLDIIGTRFLHASVRVPAGAAQPNIALSIADRHRPRPEGASFECSDPLLNEIFAVGLRTVDLSALDAYVDCPTREQRAWTGDSVVHQMVDLVANPDWSMPIWHPQLATMARTDGMLHMAVASDFADDDRTFVPDWSLMWVHSVWNLYRYTGDRDVVAELLPVAERTLRWFESFLGDDGLLRNVTGWVLIDWASFYSRGCSSTLNAVWAKALEDFAEMSEWIGNAGSAAWARNRYEGVRNAFDLFWDEDRGVYIDHVLGGVPQRPAAQHGGAAALWAGIVPESRVDRVASVLTDRSRLIRHSFVMDPVTPTGGSTGYGYMLTGYPEPEWDVESQMVEAEPFFRFVVHDGLARAGRADLIADLCRDWKVFLDAGETTWPECWTGGTRCHGWSSTPTRDLIQHVLGITPAEPGYAAVRVVPNLGDLDWARATVPSPHGFITVEARADGTITVDSPVPVVRD</sequence>
<dbReference type="InterPro" id="IPR012341">
    <property type="entry name" value="6hp_glycosidase-like_sf"/>
</dbReference>
<feature type="domain" description="Alpha-L-rhamnosidase six-hairpin glycosidase" evidence="1">
    <location>
        <begin position="383"/>
        <end position="637"/>
    </location>
</feature>
<organism evidence="3">
    <name type="scientific">freshwater metagenome</name>
    <dbReference type="NCBI Taxonomy" id="449393"/>
    <lineage>
        <taxon>unclassified sequences</taxon>
        <taxon>metagenomes</taxon>
        <taxon>ecological metagenomes</taxon>
    </lineage>
</organism>
<dbReference type="AlphaFoldDB" id="A0A6J6EE66"/>
<proteinExistence type="predicted"/>
<accession>A0A6J6EE66</accession>
<dbReference type="SUPFAM" id="SSF48208">
    <property type="entry name" value="Six-hairpin glycosidases"/>
    <property type="match status" value="1"/>
</dbReference>
<gene>
    <name evidence="3" type="ORF">UFOPK1711_00610</name>
</gene>
<evidence type="ECO:0000313" key="3">
    <source>
        <dbReference type="EMBL" id="CAB4572633.1"/>
    </source>
</evidence>
<reference evidence="3" key="1">
    <citation type="submission" date="2020-05" db="EMBL/GenBank/DDBJ databases">
        <authorList>
            <person name="Chiriac C."/>
            <person name="Salcher M."/>
            <person name="Ghai R."/>
            <person name="Kavagutti S V."/>
        </authorList>
    </citation>
    <scope>NUCLEOTIDE SEQUENCE</scope>
</reference>
<dbReference type="InterPro" id="IPR035396">
    <property type="entry name" value="Bac_rhamnosid6H"/>
</dbReference>
<dbReference type="InterPro" id="IPR008928">
    <property type="entry name" value="6-hairpin_glycosidase_sf"/>
</dbReference>
<feature type="domain" description="Alpha-L-rhamnosidase C-terminal" evidence="2">
    <location>
        <begin position="747"/>
        <end position="798"/>
    </location>
</feature>
<protein>
    <submittedName>
        <fullName evidence="3">Unannotated protein</fullName>
    </submittedName>
</protein>
<dbReference type="Gene3D" id="1.50.10.10">
    <property type="match status" value="1"/>
</dbReference>
<dbReference type="GO" id="GO:0005975">
    <property type="term" value="P:carbohydrate metabolic process"/>
    <property type="evidence" value="ECO:0007669"/>
    <property type="project" value="InterPro"/>
</dbReference>
<dbReference type="InterPro" id="IPR035398">
    <property type="entry name" value="Bac_rhamnosid_C"/>
</dbReference>
<name>A0A6J6EE66_9ZZZZ</name>